<organism evidence="2 3">
    <name type="scientific">Raoultella ornithinolytica</name>
    <name type="common">Klebsiella ornithinolytica</name>
    <dbReference type="NCBI Taxonomy" id="54291"/>
    <lineage>
        <taxon>Bacteria</taxon>
        <taxon>Pseudomonadati</taxon>
        <taxon>Pseudomonadota</taxon>
        <taxon>Gammaproteobacteria</taxon>
        <taxon>Enterobacterales</taxon>
        <taxon>Enterobacteriaceae</taxon>
        <taxon>Klebsiella/Raoultella group</taxon>
        <taxon>Raoultella</taxon>
    </lineage>
</organism>
<accession>A0A9Q9J7V4</accession>
<keyword evidence="1" id="KW-0472">Membrane</keyword>
<dbReference type="EMBL" id="CP104450">
    <property type="protein sequence ID" value="UXE36018.1"/>
    <property type="molecule type" value="Genomic_DNA"/>
</dbReference>
<feature type="transmembrane region" description="Helical" evidence="1">
    <location>
        <begin position="63"/>
        <end position="89"/>
    </location>
</feature>
<dbReference type="InterPro" id="IPR019670">
    <property type="entry name" value="DUF2523"/>
</dbReference>
<keyword evidence="1" id="KW-0812">Transmembrane</keyword>
<proteinExistence type="predicted"/>
<keyword evidence="1" id="KW-1133">Transmembrane helix</keyword>
<evidence type="ECO:0000313" key="3">
    <source>
        <dbReference type="Proteomes" id="UP001064206"/>
    </source>
</evidence>
<protein>
    <submittedName>
        <fullName evidence="2">DUF2523 domain-containing protein</fullName>
    </submittedName>
</protein>
<evidence type="ECO:0000256" key="1">
    <source>
        <dbReference type="SAM" id="Phobius"/>
    </source>
</evidence>
<reference evidence="2" key="1">
    <citation type="submission" date="2022-09" db="EMBL/GenBank/DDBJ databases">
        <title>Multidrug resistance Raoultella ornithinolytica Strain MQB_Silv_108.</title>
        <authorList>
            <person name="Quintela-Baluja M."/>
        </authorList>
    </citation>
    <scope>NUCLEOTIDE SEQUENCE</scope>
    <source>
        <strain evidence="2">MQB_Silv_108</strain>
    </source>
</reference>
<dbReference type="RefSeq" id="WP_071570819.1">
    <property type="nucleotide sequence ID" value="NZ_CP104450.1"/>
</dbReference>
<sequence length="96" mass="11010">MANFFLALFTGAFSFIFRGIVPKFFLFFALYYITTEFVPAVIELFLPQSLDISALFSGLPDSIWYFLELMQFSVGVPMVFSAMVTRFIIRRLPVIG</sequence>
<gene>
    <name evidence="2" type="ORF">N2J37_15740</name>
</gene>
<name>A0A9Q9J7V4_RAOOR</name>
<dbReference type="Pfam" id="PF10734">
    <property type="entry name" value="DUF2523"/>
    <property type="match status" value="1"/>
</dbReference>
<evidence type="ECO:0000313" key="2">
    <source>
        <dbReference type="EMBL" id="UXE36018.1"/>
    </source>
</evidence>
<dbReference type="Proteomes" id="UP001064206">
    <property type="component" value="Chromosome"/>
</dbReference>
<dbReference type="AlphaFoldDB" id="A0A9Q9J7V4"/>